<feature type="domain" description="PiggyBac transposable element-derived protein" evidence="1">
    <location>
        <begin position="3"/>
        <end position="54"/>
    </location>
</feature>
<name>A0A9P0KSF3_ACAOB</name>
<dbReference type="PANTHER" id="PTHR47272:SF2">
    <property type="entry name" value="PIGGYBAC TRANSPOSABLE ELEMENT-DERIVED PROTEIN 3-LIKE"/>
    <property type="match status" value="1"/>
</dbReference>
<dbReference type="OrthoDB" id="8062195at2759"/>
<dbReference type="Pfam" id="PF13843">
    <property type="entry name" value="DDE_Tnp_1_7"/>
    <property type="match status" value="1"/>
</dbReference>
<evidence type="ECO:0000259" key="1">
    <source>
        <dbReference type="Pfam" id="PF13843"/>
    </source>
</evidence>
<sequence length="210" mass="24508">MIPRPKSIEIYNNYMGGVDLLDSMLGYHRILIRSKKFYLRIFFHFLDMLCCNSWILWRRALTENNSDDYLPLAQFKLGLAEILTRSHVTSKKRGRPNSSLQPQLDLKKGNNILLRKYQPKKFVATMWDIFLSGMKIAKFPECKGKTQVWCDKCNVRLCLNKDHILKSAHITGEYYIKGSFDVSQQFNRLQIPPGHVIASLDVIHFAPEVW</sequence>
<reference evidence="2" key="1">
    <citation type="submission" date="2022-03" db="EMBL/GenBank/DDBJ databases">
        <authorList>
            <person name="Sayadi A."/>
        </authorList>
    </citation>
    <scope>NUCLEOTIDE SEQUENCE</scope>
</reference>
<dbReference type="InterPro" id="IPR029526">
    <property type="entry name" value="PGBD"/>
</dbReference>
<gene>
    <name evidence="2" type="ORF">ACAOBT_LOCUS13490</name>
</gene>
<dbReference type="Proteomes" id="UP001152888">
    <property type="component" value="Unassembled WGS sequence"/>
</dbReference>
<keyword evidence="3" id="KW-1185">Reference proteome</keyword>
<dbReference type="EMBL" id="CAKOFQ010006881">
    <property type="protein sequence ID" value="CAH1979543.1"/>
    <property type="molecule type" value="Genomic_DNA"/>
</dbReference>
<dbReference type="AlphaFoldDB" id="A0A9P0KSF3"/>
<proteinExistence type="predicted"/>
<dbReference type="PANTHER" id="PTHR47272">
    <property type="entry name" value="DDE_TNP_1_7 DOMAIN-CONTAINING PROTEIN"/>
    <property type="match status" value="1"/>
</dbReference>
<evidence type="ECO:0000313" key="2">
    <source>
        <dbReference type="EMBL" id="CAH1979543.1"/>
    </source>
</evidence>
<comment type="caution">
    <text evidence="2">The sequence shown here is derived from an EMBL/GenBank/DDBJ whole genome shotgun (WGS) entry which is preliminary data.</text>
</comment>
<organism evidence="2 3">
    <name type="scientific">Acanthoscelides obtectus</name>
    <name type="common">Bean weevil</name>
    <name type="synonym">Bruchus obtectus</name>
    <dbReference type="NCBI Taxonomy" id="200917"/>
    <lineage>
        <taxon>Eukaryota</taxon>
        <taxon>Metazoa</taxon>
        <taxon>Ecdysozoa</taxon>
        <taxon>Arthropoda</taxon>
        <taxon>Hexapoda</taxon>
        <taxon>Insecta</taxon>
        <taxon>Pterygota</taxon>
        <taxon>Neoptera</taxon>
        <taxon>Endopterygota</taxon>
        <taxon>Coleoptera</taxon>
        <taxon>Polyphaga</taxon>
        <taxon>Cucujiformia</taxon>
        <taxon>Chrysomeloidea</taxon>
        <taxon>Chrysomelidae</taxon>
        <taxon>Bruchinae</taxon>
        <taxon>Bruchini</taxon>
        <taxon>Acanthoscelides</taxon>
    </lineage>
</organism>
<evidence type="ECO:0000313" key="3">
    <source>
        <dbReference type="Proteomes" id="UP001152888"/>
    </source>
</evidence>
<accession>A0A9P0KSF3</accession>
<protein>
    <recommendedName>
        <fullName evidence="1">PiggyBac transposable element-derived protein domain-containing protein</fullName>
    </recommendedName>
</protein>